<dbReference type="Proteomes" id="UP000440367">
    <property type="component" value="Unassembled WGS sequence"/>
</dbReference>
<evidence type="ECO:0000313" key="7">
    <source>
        <dbReference type="EMBL" id="KAE9159751.1"/>
    </source>
</evidence>
<dbReference type="EMBL" id="QXGA01007985">
    <property type="protein sequence ID" value="KAE9058989.1"/>
    <property type="molecule type" value="Genomic_DNA"/>
</dbReference>
<protein>
    <submittedName>
        <fullName evidence="9">Uncharacterized protein</fullName>
    </submittedName>
</protein>
<dbReference type="EMBL" id="QXGE01007900">
    <property type="protein sequence ID" value="KAE9262700.1"/>
    <property type="molecule type" value="Genomic_DNA"/>
</dbReference>
<dbReference type="EMBL" id="QXFZ01007242">
    <property type="protein sequence ID" value="KAE9057262.1"/>
    <property type="molecule type" value="Genomic_DNA"/>
</dbReference>
<evidence type="ECO:0000313" key="10">
    <source>
        <dbReference type="EMBL" id="KAE9269065.1"/>
    </source>
</evidence>
<evidence type="ECO:0000313" key="9">
    <source>
        <dbReference type="EMBL" id="KAE9262700.1"/>
    </source>
</evidence>
<evidence type="ECO:0000313" key="6">
    <source>
        <dbReference type="EMBL" id="KAE9159242.1"/>
    </source>
</evidence>
<dbReference type="Proteomes" id="UP000488956">
    <property type="component" value="Unassembled WGS sequence"/>
</dbReference>
<evidence type="ECO:0000313" key="4">
    <source>
        <dbReference type="EMBL" id="KAE9057262.1"/>
    </source>
</evidence>
<dbReference type="AlphaFoldDB" id="A0A6A4AX38"/>
<evidence type="ECO:0000313" key="20">
    <source>
        <dbReference type="Proteomes" id="UP000488956"/>
    </source>
</evidence>
<dbReference type="Proteomes" id="UP000440732">
    <property type="component" value="Unassembled WGS sequence"/>
</dbReference>
<dbReference type="EMBL" id="QXFY01006342">
    <property type="protein sequence ID" value="KAE9269065.1"/>
    <property type="molecule type" value="Genomic_DNA"/>
</dbReference>
<evidence type="ECO:0000313" key="19">
    <source>
        <dbReference type="Proteomes" id="UP000486351"/>
    </source>
</evidence>
<dbReference type="Proteomes" id="UP000486351">
    <property type="component" value="Unassembled WGS sequence"/>
</dbReference>
<dbReference type="EMBL" id="QXGC01007806">
    <property type="protein sequence ID" value="KAE9159751.1"/>
    <property type="molecule type" value="Genomic_DNA"/>
</dbReference>
<dbReference type="EMBL" id="QXGD01006889">
    <property type="protein sequence ID" value="KAE9162018.1"/>
    <property type="molecule type" value="Genomic_DNA"/>
</dbReference>
<dbReference type="Proteomes" id="UP000441208">
    <property type="component" value="Unassembled WGS sequence"/>
</dbReference>
<evidence type="ECO:0000313" key="1">
    <source>
        <dbReference type="EMBL" id="KAE8917559.1"/>
    </source>
</evidence>
<sequence length="34" mass="3888">MEKHSATSKVGLTPQQEAMLAKWSYVYRFSSLLV</sequence>
<evidence type="ECO:0000313" key="5">
    <source>
        <dbReference type="EMBL" id="KAE9058989.1"/>
    </source>
</evidence>
<evidence type="ECO:0000313" key="13">
    <source>
        <dbReference type="Proteomes" id="UP000437068"/>
    </source>
</evidence>
<gene>
    <name evidence="9" type="ORF">PF001_g31962</name>
    <name evidence="8" type="ORF">PF002_g32223</name>
    <name evidence="7" type="ORF">PF004_g31421</name>
    <name evidence="6" type="ORF">PF005_g32113</name>
    <name evidence="5" type="ORF">PF006_g32009</name>
    <name evidence="4" type="ORF">PF007_g31704</name>
    <name evidence="10" type="ORF">PF008_g30964</name>
    <name evidence="1" type="ORF">PF009_g32120</name>
    <name evidence="3" type="ORF">PF010_g31751</name>
    <name evidence="2" type="ORF">PF011_g30518</name>
</gene>
<organism evidence="9 13">
    <name type="scientific">Phytophthora fragariae</name>
    <dbReference type="NCBI Taxonomy" id="53985"/>
    <lineage>
        <taxon>Eukaryota</taxon>
        <taxon>Sar</taxon>
        <taxon>Stramenopiles</taxon>
        <taxon>Oomycota</taxon>
        <taxon>Peronosporomycetes</taxon>
        <taxon>Peronosporales</taxon>
        <taxon>Peronosporaceae</taxon>
        <taxon>Phytophthora</taxon>
    </lineage>
</organism>
<keyword evidence="12" id="KW-1185">Reference proteome</keyword>
<evidence type="ECO:0000313" key="18">
    <source>
        <dbReference type="Proteomes" id="UP000476176"/>
    </source>
</evidence>
<dbReference type="Proteomes" id="UP000433483">
    <property type="component" value="Unassembled WGS sequence"/>
</dbReference>
<accession>A0A6A4AX38</accession>
<comment type="caution">
    <text evidence="9">The sequence shown here is derived from an EMBL/GenBank/DDBJ whole genome shotgun (WGS) entry which is preliminary data.</text>
</comment>
<dbReference type="EMBL" id="QXGB01007376">
    <property type="protein sequence ID" value="KAE9159242.1"/>
    <property type="molecule type" value="Genomic_DNA"/>
</dbReference>
<reference evidence="11 12" key="1">
    <citation type="submission" date="2018-08" db="EMBL/GenBank/DDBJ databases">
        <title>Genomic investigation of the strawberry pathogen Phytophthora fragariae indicates pathogenicity is determined by transcriptional variation in three key races.</title>
        <authorList>
            <person name="Adams T.M."/>
            <person name="Armitage A.D."/>
            <person name="Sobczyk M.K."/>
            <person name="Bates H.J."/>
            <person name="Dunwell J.M."/>
            <person name="Nellist C.F."/>
            <person name="Harrison R.J."/>
        </authorList>
    </citation>
    <scope>NUCLEOTIDE SEQUENCE [LARGE SCALE GENOMIC DNA]</scope>
    <source>
        <strain evidence="9 13">A4</strain>
        <strain evidence="8 14">BC-1</strain>
        <strain evidence="7 18">BC-23</strain>
        <strain evidence="6 12">NOV-27</strain>
        <strain evidence="5 15">NOV-5</strain>
        <strain evidence="4 16">NOV-71</strain>
        <strain evidence="10 19">NOV-77</strain>
        <strain evidence="1 11">NOV-9</strain>
        <strain evidence="3 20">ONT-3</strain>
        <strain evidence="2 17">SCRP245</strain>
    </source>
</reference>
<dbReference type="Proteomes" id="UP000429523">
    <property type="component" value="Unassembled WGS sequence"/>
</dbReference>
<evidence type="ECO:0000313" key="8">
    <source>
        <dbReference type="EMBL" id="KAE9162018.1"/>
    </source>
</evidence>
<evidence type="ECO:0000313" key="11">
    <source>
        <dbReference type="Proteomes" id="UP000429523"/>
    </source>
</evidence>
<evidence type="ECO:0000313" key="12">
    <source>
        <dbReference type="Proteomes" id="UP000433483"/>
    </source>
</evidence>
<name>A0A6A4AX38_9STRA</name>
<dbReference type="EMBL" id="QXFX01007736">
    <property type="protein sequence ID" value="KAE9056483.1"/>
    <property type="molecule type" value="Genomic_DNA"/>
</dbReference>
<dbReference type="EMBL" id="QXGF01007023">
    <property type="protein sequence ID" value="KAE8917559.1"/>
    <property type="molecule type" value="Genomic_DNA"/>
</dbReference>
<evidence type="ECO:0000313" key="15">
    <source>
        <dbReference type="Proteomes" id="UP000440732"/>
    </source>
</evidence>
<dbReference type="Proteomes" id="UP000476176">
    <property type="component" value="Unassembled WGS sequence"/>
</dbReference>
<evidence type="ECO:0000313" key="14">
    <source>
        <dbReference type="Proteomes" id="UP000440367"/>
    </source>
</evidence>
<evidence type="ECO:0000313" key="2">
    <source>
        <dbReference type="EMBL" id="KAE8959183.1"/>
    </source>
</evidence>
<dbReference type="Proteomes" id="UP000437068">
    <property type="component" value="Unassembled WGS sequence"/>
</dbReference>
<evidence type="ECO:0000313" key="3">
    <source>
        <dbReference type="EMBL" id="KAE9056483.1"/>
    </source>
</evidence>
<dbReference type="EMBL" id="QXFW01006465">
    <property type="protein sequence ID" value="KAE8959183.1"/>
    <property type="molecule type" value="Genomic_DNA"/>
</dbReference>
<evidence type="ECO:0000313" key="17">
    <source>
        <dbReference type="Proteomes" id="UP000460718"/>
    </source>
</evidence>
<proteinExistence type="predicted"/>
<dbReference type="Proteomes" id="UP000460718">
    <property type="component" value="Unassembled WGS sequence"/>
</dbReference>
<evidence type="ECO:0000313" key="16">
    <source>
        <dbReference type="Proteomes" id="UP000441208"/>
    </source>
</evidence>
<dbReference type="OrthoDB" id="10341383at2759"/>